<feature type="transmembrane region" description="Helical" evidence="5">
    <location>
        <begin position="196"/>
        <end position="223"/>
    </location>
</feature>
<evidence type="ECO:0000256" key="5">
    <source>
        <dbReference type="SAM" id="Phobius"/>
    </source>
</evidence>
<keyword evidence="5" id="KW-0812">Transmembrane</keyword>
<feature type="transmembrane region" description="Helical" evidence="5">
    <location>
        <begin position="317"/>
        <end position="337"/>
    </location>
</feature>
<feature type="transmembrane region" description="Helical" evidence="5">
    <location>
        <begin position="385"/>
        <end position="403"/>
    </location>
</feature>
<keyword evidence="5" id="KW-1133">Transmembrane helix</keyword>
<evidence type="ECO:0000256" key="2">
    <source>
        <dbReference type="ARBA" id="ARBA00022737"/>
    </source>
</evidence>
<evidence type="ECO:0000256" key="1">
    <source>
        <dbReference type="ARBA" id="ARBA00022448"/>
    </source>
</evidence>
<dbReference type="Gene3D" id="3.40.50.300">
    <property type="entry name" value="P-loop containing nucleotide triphosphate hydrolases"/>
    <property type="match status" value="1"/>
</dbReference>
<keyword evidence="1" id="KW-0813">Transport</keyword>
<accession>A0ABR2I587</accession>
<dbReference type="Pfam" id="PF00005">
    <property type="entry name" value="ABC_tran"/>
    <property type="match status" value="1"/>
</dbReference>
<reference evidence="7 8" key="1">
    <citation type="submission" date="2024-04" db="EMBL/GenBank/DDBJ databases">
        <title>Tritrichomonas musculus Genome.</title>
        <authorList>
            <person name="Alves-Ferreira E."/>
            <person name="Grigg M."/>
            <person name="Lorenzi H."/>
            <person name="Galac M."/>
        </authorList>
    </citation>
    <scope>NUCLEOTIDE SEQUENCE [LARGE SCALE GENOMIC DNA]</scope>
    <source>
        <strain evidence="7 8">EAF2021</strain>
    </source>
</reference>
<dbReference type="InterPro" id="IPR026082">
    <property type="entry name" value="ABCA"/>
</dbReference>
<dbReference type="InterPro" id="IPR003593">
    <property type="entry name" value="AAA+_ATPase"/>
</dbReference>
<sequence length="823" mass="94186">MSKLSICPSSHIIAILLRRWITFKRSWKFILKSLIGTLIFSLLGVGLYWILLSWADPQLNLISDLFNNQEKADFFIVGKENDLFIKNITNKFSNILSKNRSIIPNYVYFDTLTELQEYIYQHQVNPSDSDITDKPMGLDFSLGQSKVCILHNSTIIDGSDAVELSSFLLFAKSLWDIEFNSTFSVLNFEYFTIHTYLIKSIYCSAGTFLLVSGLLTSSLYIASQPISDIRGEVRQYMMQCTLKILPYWLGNFICDFILWIILTTFVWCFFLIGKVQPFFDNAFNCWYLLVFQGPSMILFLYSFSFMFSVPSSAPRQIFILSILMIFVSTIACMVISFPNPIWLDIFLSFFPPTSLQQVLCYVVNHIGYEANNLKFYWTTRHTMCYLIMQWIDIVIYSIILTIIEANRIRIQRKLTQNSFSNFVSSLKFLKNQNKQSEEAKKMEDEVHNSSDWAIRIENVSRLFIDGDEKPIVAVNDISLGVKEFSIFGILGANGAGKTTLIKMITGSLPPSSGTIEIFNTKVEDIENSMIVSLCPQSNSHLFKKLTPKEHFKIYSLLFQLDQNEVEDIVDDLISGMELNDLEDVPVCELSLGDARKLGIALSFFGPSKILILDEPTASLDPVACRCVQQMILEYKGEKTFILCTHLLSEAEFLCDMISIMLNGNIYTVGTPQYLSEKFGNEYRIEIELNNSKKSCLEKVKSFFNSNLPDAKLTLKKSKSQIYLIPASSISLAQLFKVMQDGKMGDNGFDYFTCSSTSLEKVFLQIVHSSELAGTNRCLNDEFEENYYTQDDDLHSRYSSFYENTSYNKINDDDSINNNEYEIP</sequence>
<evidence type="ECO:0000313" key="8">
    <source>
        <dbReference type="Proteomes" id="UP001470230"/>
    </source>
</evidence>
<evidence type="ECO:0000259" key="6">
    <source>
        <dbReference type="PROSITE" id="PS50893"/>
    </source>
</evidence>
<dbReference type="PANTHER" id="PTHR19229">
    <property type="entry name" value="ATP-BINDING CASSETTE TRANSPORTER SUBFAMILY A ABCA"/>
    <property type="match status" value="1"/>
</dbReference>
<dbReference type="InterPro" id="IPR056264">
    <property type="entry name" value="R2_ABCA1-4-like"/>
</dbReference>
<dbReference type="SMART" id="SM00382">
    <property type="entry name" value="AAA"/>
    <property type="match status" value="1"/>
</dbReference>
<dbReference type="Pfam" id="PF23321">
    <property type="entry name" value="R1_ABCA1"/>
    <property type="match status" value="1"/>
</dbReference>
<proteinExistence type="predicted"/>
<feature type="transmembrane region" description="Helical" evidence="5">
    <location>
        <begin position="29"/>
        <end position="51"/>
    </location>
</feature>
<keyword evidence="4" id="KW-0067">ATP-binding</keyword>
<keyword evidence="5" id="KW-0472">Membrane</keyword>
<feature type="transmembrane region" description="Helical" evidence="5">
    <location>
        <begin position="285"/>
        <end position="305"/>
    </location>
</feature>
<protein>
    <recommendedName>
        <fullName evidence="6">ABC transporter domain-containing protein</fullName>
    </recommendedName>
</protein>
<name>A0ABR2I587_9EUKA</name>
<comment type="caution">
    <text evidence="7">The sequence shown here is derived from an EMBL/GenBank/DDBJ whole genome shotgun (WGS) entry which is preliminary data.</text>
</comment>
<dbReference type="InterPro" id="IPR027417">
    <property type="entry name" value="P-loop_NTPase"/>
</dbReference>
<dbReference type="InterPro" id="IPR003439">
    <property type="entry name" value="ABC_transporter-like_ATP-bd"/>
</dbReference>
<dbReference type="PANTHER" id="PTHR19229:SF36">
    <property type="entry name" value="ATP-BINDING CASSETTE SUB-FAMILY A MEMBER 2"/>
    <property type="match status" value="1"/>
</dbReference>
<keyword evidence="8" id="KW-1185">Reference proteome</keyword>
<keyword evidence="2" id="KW-0677">Repeat</keyword>
<keyword evidence="3" id="KW-0547">Nucleotide-binding</keyword>
<evidence type="ECO:0000256" key="3">
    <source>
        <dbReference type="ARBA" id="ARBA00022741"/>
    </source>
</evidence>
<organism evidence="7 8">
    <name type="scientific">Tritrichomonas musculus</name>
    <dbReference type="NCBI Taxonomy" id="1915356"/>
    <lineage>
        <taxon>Eukaryota</taxon>
        <taxon>Metamonada</taxon>
        <taxon>Parabasalia</taxon>
        <taxon>Tritrichomonadida</taxon>
        <taxon>Tritrichomonadidae</taxon>
        <taxon>Tritrichomonas</taxon>
    </lineage>
</organism>
<evidence type="ECO:0000313" key="7">
    <source>
        <dbReference type="EMBL" id="KAK8857654.1"/>
    </source>
</evidence>
<dbReference type="PROSITE" id="PS50893">
    <property type="entry name" value="ABC_TRANSPORTER_2"/>
    <property type="match status" value="1"/>
</dbReference>
<evidence type="ECO:0000256" key="4">
    <source>
        <dbReference type="ARBA" id="ARBA00022840"/>
    </source>
</evidence>
<dbReference type="SUPFAM" id="SSF52540">
    <property type="entry name" value="P-loop containing nucleoside triphosphate hydrolases"/>
    <property type="match status" value="1"/>
</dbReference>
<dbReference type="EMBL" id="JAPFFF010000020">
    <property type="protein sequence ID" value="KAK8857654.1"/>
    <property type="molecule type" value="Genomic_DNA"/>
</dbReference>
<dbReference type="Proteomes" id="UP001470230">
    <property type="component" value="Unassembled WGS sequence"/>
</dbReference>
<dbReference type="PROSITE" id="PS00211">
    <property type="entry name" value="ABC_TRANSPORTER_1"/>
    <property type="match status" value="1"/>
</dbReference>
<gene>
    <name evidence="7" type="ORF">M9Y10_016060</name>
</gene>
<feature type="transmembrane region" description="Helical" evidence="5">
    <location>
        <begin position="244"/>
        <end position="273"/>
    </location>
</feature>
<dbReference type="InterPro" id="IPR017871">
    <property type="entry name" value="ABC_transporter-like_CS"/>
</dbReference>
<feature type="domain" description="ABC transporter" evidence="6">
    <location>
        <begin position="454"/>
        <end position="687"/>
    </location>
</feature>